<reference evidence="1 2" key="1">
    <citation type="submission" date="2017-01" db="EMBL/GenBank/DDBJ databases">
        <title>Genome analysis of Paenibacillus selenitrireducens ES3-24.</title>
        <authorList>
            <person name="Xu D."/>
            <person name="Yao R."/>
            <person name="Zheng S."/>
        </authorList>
    </citation>
    <scope>NUCLEOTIDE SEQUENCE [LARGE SCALE GENOMIC DNA]</scope>
    <source>
        <strain evidence="1 2">ES3-24</strain>
    </source>
</reference>
<comment type="caution">
    <text evidence="1">The sequence shown here is derived from an EMBL/GenBank/DDBJ whole genome shotgun (WGS) entry which is preliminary data.</text>
</comment>
<dbReference type="Proteomes" id="UP000190188">
    <property type="component" value="Unassembled WGS sequence"/>
</dbReference>
<dbReference type="EMBL" id="MSZX01000002">
    <property type="protein sequence ID" value="OPA80245.1"/>
    <property type="molecule type" value="Genomic_DNA"/>
</dbReference>
<proteinExistence type="predicted"/>
<sequence>MAEKVNEYADIDKRVSLFIEGKHGKIGIIIPDHAPTYEEWKEFRESLVEIALNIVRNKQISLKKETAE</sequence>
<evidence type="ECO:0000313" key="2">
    <source>
        <dbReference type="Proteomes" id="UP000190188"/>
    </source>
</evidence>
<dbReference type="RefSeq" id="WP_078497594.1">
    <property type="nucleotide sequence ID" value="NZ_MSZX01000002.1"/>
</dbReference>
<gene>
    <name evidence="1" type="ORF">BVG16_05755</name>
</gene>
<organism evidence="1 2">
    <name type="scientific">Paenibacillus selenitireducens</name>
    <dbReference type="NCBI Taxonomy" id="1324314"/>
    <lineage>
        <taxon>Bacteria</taxon>
        <taxon>Bacillati</taxon>
        <taxon>Bacillota</taxon>
        <taxon>Bacilli</taxon>
        <taxon>Bacillales</taxon>
        <taxon>Paenibacillaceae</taxon>
        <taxon>Paenibacillus</taxon>
    </lineage>
</organism>
<name>A0A1T2XK93_9BACL</name>
<keyword evidence="2" id="KW-1185">Reference proteome</keyword>
<evidence type="ECO:0000313" key="1">
    <source>
        <dbReference type="EMBL" id="OPA80245.1"/>
    </source>
</evidence>
<dbReference type="AlphaFoldDB" id="A0A1T2XK93"/>
<protein>
    <submittedName>
        <fullName evidence="1">Uncharacterized protein</fullName>
    </submittedName>
</protein>
<accession>A0A1T2XK93</accession>